<evidence type="ECO:0000313" key="3">
    <source>
        <dbReference type="Proteomes" id="UP001629392"/>
    </source>
</evidence>
<evidence type="ECO:0000259" key="1">
    <source>
        <dbReference type="Pfam" id="PF06904"/>
    </source>
</evidence>
<organism evidence="2 3">
    <name type="scientific">Paraburkholderia strydomiana</name>
    <dbReference type="NCBI Taxonomy" id="1245417"/>
    <lineage>
        <taxon>Bacteria</taxon>
        <taxon>Pseudomonadati</taxon>
        <taxon>Pseudomonadota</taxon>
        <taxon>Betaproteobacteria</taxon>
        <taxon>Burkholderiales</taxon>
        <taxon>Burkholderiaceae</taxon>
        <taxon>Paraburkholderia</taxon>
    </lineage>
</organism>
<comment type="caution">
    <text evidence="2">The sequence shown here is derived from an EMBL/GenBank/DDBJ whole genome shotgun (WGS) entry which is preliminary data.</text>
</comment>
<accession>A0ABW9EN43</accession>
<evidence type="ECO:0000313" key="2">
    <source>
        <dbReference type="EMBL" id="MFM0720160.1"/>
    </source>
</evidence>
<proteinExistence type="predicted"/>
<sequence>MAHDWCGDTRAGSFVRRSHDGACAVFHAVPGPDCNALHRTHFHLDMARASVARCRFKPFVET</sequence>
<protein>
    <submittedName>
        <fullName evidence="2">Extensin family protein</fullName>
    </submittedName>
</protein>
<dbReference type="RefSeq" id="WP_408156263.1">
    <property type="nucleotide sequence ID" value="NZ_JAQQCL010000027.1"/>
</dbReference>
<gene>
    <name evidence="2" type="ORF">PQQ73_27990</name>
</gene>
<name>A0ABW9EN43_9BURK</name>
<dbReference type="EMBL" id="JAQQCL010000027">
    <property type="protein sequence ID" value="MFM0720160.1"/>
    <property type="molecule type" value="Genomic_DNA"/>
</dbReference>
<dbReference type="Pfam" id="PF06904">
    <property type="entry name" value="Extensin-like_C"/>
    <property type="match status" value="1"/>
</dbReference>
<reference evidence="2 3" key="1">
    <citation type="journal article" date="2024" name="Chem. Sci.">
        <title>Discovery of megapolipeptins by genome mining of a Burkholderiales bacteria collection.</title>
        <authorList>
            <person name="Paulo B.S."/>
            <person name="Recchia M.J.J."/>
            <person name="Lee S."/>
            <person name="Fergusson C.H."/>
            <person name="Romanowski S.B."/>
            <person name="Hernandez A."/>
            <person name="Krull N."/>
            <person name="Liu D.Y."/>
            <person name="Cavanagh H."/>
            <person name="Bos A."/>
            <person name="Gray C.A."/>
            <person name="Murphy B.T."/>
            <person name="Linington R.G."/>
            <person name="Eustaquio A.S."/>
        </authorList>
    </citation>
    <scope>NUCLEOTIDE SEQUENCE [LARGE SCALE GENOMIC DNA]</scope>
    <source>
        <strain evidence="2 3">RL17-350-BIC-E</strain>
    </source>
</reference>
<dbReference type="InterPro" id="IPR009683">
    <property type="entry name" value="Extensin-like_C"/>
</dbReference>
<feature type="domain" description="Extensin-like C-terminal" evidence="1">
    <location>
        <begin position="2"/>
        <end position="55"/>
    </location>
</feature>
<dbReference type="Proteomes" id="UP001629392">
    <property type="component" value="Unassembled WGS sequence"/>
</dbReference>
<keyword evidence="3" id="KW-1185">Reference proteome</keyword>